<name>A0A2H3JAU8_WOLCO</name>
<feature type="chain" id="PRO_5013702376" evidence="1">
    <location>
        <begin position="23"/>
        <end position="125"/>
    </location>
</feature>
<gene>
    <name evidence="2" type="ORF">WOLCODRAFT_19582</name>
</gene>
<organism evidence="2 3">
    <name type="scientific">Wolfiporia cocos (strain MD-104)</name>
    <name type="common">Brown rot fungus</name>
    <dbReference type="NCBI Taxonomy" id="742152"/>
    <lineage>
        <taxon>Eukaryota</taxon>
        <taxon>Fungi</taxon>
        <taxon>Dikarya</taxon>
        <taxon>Basidiomycota</taxon>
        <taxon>Agaricomycotina</taxon>
        <taxon>Agaricomycetes</taxon>
        <taxon>Polyporales</taxon>
        <taxon>Phaeolaceae</taxon>
        <taxon>Wolfiporia</taxon>
    </lineage>
</organism>
<accession>A0A2H3JAU8</accession>
<feature type="signal peptide" evidence="1">
    <location>
        <begin position="1"/>
        <end position="22"/>
    </location>
</feature>
<dbReference type="Proteomes" id="UP000218811">
    <property type="component" value="Unassembled WGS sequence"/>
</dbReference>
<reference evidence="2 3" key="1">
    <citation type="journal article" date="2012" name="Science">
        <title>The Paleozoic origin of enzymatic lignin decomposition reconstructed from 31 fungal genomes.</title>
        <authorList>
            <person name="Floudas D."/>
            <person name="Binder M."/>
            <person name="Riley R."/>
            <person name="Barry K."/>
            <person name="Blanchette R.A."/>
            <person name="Henrissat B."/>
            <person name="Martinez A.T."/>
            <person name="Otillar R."/>
            <person name="Spatafora J.W."/>
            <person name="Yadav J.S."/>
            <person name="Aerts A."/>
            <person name="Benoit I."/>
            <person name="Boyd A."/>
            <person name="Carlson A."/>
            <person name="Copeland A."/>
            <person name="Coutinho P.M."/>
            <person name="de Vries R.P."/>
            <person name="Ferreira P."/>
            <person name="Findley K."/>
            <person name="Foster B."/>
            <person name="Gaskell J."/>
            <person name="Glotzer D."/>
            <person name="Gorecki P."/>
            <person name="Heitman J."/>
            <person name="Hesse C."/>
            <person name="Hori C."/>
            <person name="Igarashi K."/>
            <person name="Jurgens J.A."/>
            <person name="Kallen N."/>
            <person name="Kersten P."/>
            <person name="Kohler A."/>
            <person name="Kuees U."/>
            <person name="Kumar T.K.A."/>
            <person name="Kuo A."/>
            <person name="LaButti K."/>
            <person name="Larrondo L.F."/>
            <person name="Lindquist E."/>
            <person name="Ling A."/>
            <person name="Lombard V."/>
            <person name="Lucas S."/>
            <person name="Lundell T."/>
            <person name="Martin R."/>
            <person name="McLaughlin D.J."/>
            <person name="Morgenstern I."/>
            <person name="Morin E."/>
            <person name="Murat C."/>
            <person name="Nagy L.G."/>
            <person name="Nolan M."/>
            <person name="Ohm R.A."/>
            <person name="Patyshakuliyeva A."/>
            <person name="Rokas A."/>
            <person name="Ruiz-Duenas F.J."/>
            <person name="Sabat G."/>
            <person name="Salamov A."/>
            <person name="Samejima M."/>
            <person name="Schmutz J."/>
            <person name="Slot J.C."/>
            <person name="St John F."/>
            <person name="Stenlid J."/>
            <person name="Sun H."/>
            <person name="Sun S."/>
            <person name="Syed K."/>
            <person name="Tsang A."/>
            <person name="Wiebenga A."/>
            <person name="Young D."/>
            <person name="Pisabarro A."/>
            <person name="Eastwood D.C."/>
            <person name="Martin F."/>
            <person name="Cullen D."/>
            <person name="Grigoriev I.V."/>
            <person name="Hibbett D.S."/>
        </authorList>
    </citation>
    <scope>NUCLEOTIDE SEQUENCE [LARGE SCALE GENOMIC DNA]</scope>
    <source>
        <strain evidence="2 3">MD-104</strain>
    </source>
</reference>
<sequence length="125" mass="13225">MVSNLILAAGAVALSTMSGAFAVPLASTATVNPSCPALYTTTYTQTLSIIAPSTTGPLATTTVTDTLTSYPVYATTEIGTSTFSGTVWVDPSEVPTTTFYTTTWTEVYGYTNWYNSPSWPSDCVY</sequence>
<dbReference type="OrthoDB" id="2798900at2759"/>
<keyword evidence="1" id="KW-0732">Signal</keyword>
<proteinExistence type="predicted"/>
<evidence type="ECO:0000313" key="3">
    <source>
        <dbReference type="Proteomes" id="UP000218811"/>
    </source>
</evidence>
<dbReference type="AlphaFoldDB" id="A0A2H3JAU8"/>
<protein>
    <submittedName>
        <fullName evidence="2">Uncharacterized protein</fullName>
    </submittedName>
</protein>
<dbReference type="EMBL" id="KB467832">
    <property type="protein sequence ID" value="PCH34788.1"/>
    <property type="molecule type" value="Genomic_DNA"/>
</dbReference>
<evidence type="ECO:0000313" key="2">
    <source>
        <dbReference type="EMBL" id="PCH34788.1"/>
    </source>
</evidence>
<evidence type="ECO:0000256" key="1">
    <source>
        <dbReference type="SAM" id="SignalP"/>
    </source>
</evidence>
<keyword evidence="3" id="KW-1185">Reference proteome</keyword>